<name>A0A0F7KG92_9PROT</name>
<keyword evidence="7" id="KW-1185">Reference proteome</keyword>
<feature type="domain" description="EfeO-type cupredoxin-like" evidence="4">
    <location>
        <begin position="25"/>
        <end position="90"/>
    </location>
</feature>
<dbReference type="Gene3D" id="2.60.40.420">
    <property type="entry name" value="Cupredoxins - blue copper proteins"/>
    <property type="match status" value="1"/>
</dbReference>
<evidence type="ECO:0000313" key="5">
    <source>
        <dbReference type="EMBL" id="AKH37794.1"/>
    </source>
</evidence>
<protein>
    <submittedName>
        <fullName evidence="6">Putative cupredoxin-like copper-binding protein</fullName>
    </submittedName>
</protein>
<reference evidence="5 7" key="2">
    <citation type="journal article" date="2016" name="Genome Announc.">
        <title>Genome Sequence of Nitrosomonas communis Strain Nm2, a Mesophilic Ammonia-Oxidizing Bacterium Isolated from Mediterranean Soil.</title>
        <authorList>
            <person name="Kozlowski J.A."/>
            <person name="Kits K.D."/>
            <person name="Stein L.Y."/>
        </authorList>
    </citation>
    <scope>NUCLEOTIDE SEQUENCE [LARGE SCALE GENOMIC DNA]</scope>
    <source>
        <strain evidence="5 7">Nm2</strain>
    </source>
</reference>
<dbReference type="Pfam" id="PF13473">
    <property type="entry name" value="Cupredoxin_1"/>
    <property type="match status" value="1"/>
</dbReference>
<evidence type="ECO:0000313" key="6">
    <source>
        <dbReference type="EMBL" id="TYP84876.1"/>
    </source>
</evidence>
<feature type="signal peptide" evidence="3">
    <location>
        <begin position="1"/>
        <end position="21"/>
    </location>
</feature>
<accession>A0A0F7KG92</accession>
<evidence type="ECO:0000256" key="2">
    <source>
        <dbReference type="ARBA" id="ARBA00023008"/>
    </source>
</evidence>
<dbReference type="KEGG" id="nco:AAW31_08225"/>
<dbReference type="PANTHER" id="PTHR38439:SF3">
    <property type="entry name" value="COPPER-RESISTANT CUPROPROTEIN COPI"/>
    <property type="match status" value="1"/>
</dbReference>
<evidence type="ECO:0000259" key="4">
    <source>
        <dbReference type="Pfam" id="PF13473"/>
    </source>
</evidence>
<dbReference type="InterPro" id="IPR008972">
    <property type="entry name" value="Cupredoxin"/>
</dbReference>
<organism evidence="5 7">
    <name type="scientific">Nitrosomonas communis</name>
    <dbReference type="NCBI Taxonomy" id="44574"/>
    <lineage>
        <taxon>Bacteria</taxon>
        <taxon>Pseudomonadati</taxon>
        <taxon>Pseudomonadota</taxon>
        <taxon>Betaproteobacteria</taxon>
        <taxon>Nitrosomonadales</taxon>
        <taxon>Nitrosomonadaceae</taxon>
        <taxon>Nitrosomonas</taxon>
    </lineage>
</organism>
<dbReference type="Proteomes" id="UP000324176">
    <property type="component" value="Unassembled WGS sequence"/>
</dbReference>
<evidence type="ECO:0000313" key="8">
    <source>
        <dbReference type="Proteomes" id="UP000324176"/>
    </source>
</evidence>
<dbReference type="EMBL" id="VNHT01000037">
    <property type="protein sequence ID" value="TYP84876.1"/>
    <property type="molecule type" value="Genomic_DNA"/>
</dbReference>
<dbReference type="PANTHER" id="PTHR38439">
    <property type="entry name" value="AURACYANIN-B"/>
    <property type="match status" value="1"/>
</dbReference>
<dbReference type="AlphaFoldDB" id="A0A0F7KG92"/>
<gene>
    <name evidence="5" type="ORF">AAW31_08225</name>
    <name evidence="6" type="ORF">BCL69_103731</name>
</gene>
<dbReference type="GO" id="GO:0046872">
    <property type="term" value="F:metal ion binding"/>
    <property type="evidence" value="ECO:0007669"/>
    <property type="project" value="UniProtKB-KW"/>
</dbReference>
<reference evidence="6 8" key="3">
    <citation type="submission" date="2019-07" db="EMBL/GenBank/DDBJ databases">
        <title>Active sludge and wastewater microbial communities from Klosterneuburg, Austria.</title>
        <authorList>
            <person name="Wagner M."/>
        </authorList>
    </citation>
    <scope>NUCLEOTIDE SEQUENCE [LARGE SCALE GENOMIC DNA]</scope>
    <source>
        <strain evidence="6 8">Nm2</strain>
    </source>
</reference>
<keyword evidence="2" id="KW-0186">Copper</keyword>
<dbReference type="RefSeq" id="WP_046849866.1">
    <property type="nucleotide sequence ID" value="NZ_CBDIPD010000164.1"/>
</dbReference>
<dbReference type="OrthoDB" id="9816061at2"/>
<sequence length="155" mass="17789">MKKHITVFFSIMMFWVVSVSAGLNHNQHSINPSAIGKPGDPANVTRTIEITIMDNYFLPSKINVRQGETIKFIVKNEGMRRHEMVIDSLENLNKHAKMMRSNPGFISDSPNYVDMLPREQKELIWHFTESGIVNFACGYPGHFKGMRGEIYVEMK</sequence>
<evidence type="ECO:0000313" key="7">
    <source>
        <dbReference type="Proteomes" id="UP000034156"/>
    </source>
</evidence>
<proteinExistence type="predicted"/>
<evidence type="ECO:0000256" key="3">
    <source>
        <dbReference type="SAM" id="SignalP"/>
    </source>
</evidence>
<keyword evidence="1" id="KW-0479">Metal-binding</keyword>
<dbReference type="EMBL" id="CP011451">
    <property type="protein sequence ID" value="AKH37794.1"/>
    <property type="molecule type" value="Genomic_DNA"/>
</dbReference>
<reference evidence="7" key="1">
    <citation type="submission" date="2015-05" db="EMBL/GenBank/DDBJ databases">
        <title>Draft genome of Nitrosomonas communis strain Nm2.</title>
        <authorList>
            <person name="Kozlowski J.A."/>
            <person name="Kits K.D."/>
            <person name="Stein L.Y."/>
        </authorList>
    </citation>
    <scope>NUCLEOTIDE SEQUENCE [LARGE SCALE GENOMIC DNA]</scope>
    <source>
        <strain evidence="7">Nm2</strain>
    </source>
</reference>
<evidence type="ECO:0000256" key="1">
    <source>
        <dbReference type="ARBA" id="ARBA00022723"/>
    </source>
</evidence>
<feature type="chain" id="PRO_5033222603" evidence="3">
    <location>
        <begin position="22"/>
        <end position="155"/>
    </location>
</feature>
<dbReference type="InterPro" id="IPR028096">
    <property type="entry name" value="EfeO_Cupredoxin"/>
</dbReference>
<dbReference type="InterPro" id="IPR050845">
    <property type="entry name" value="Cu-binding_ET"/>
</dbReference>
<dbReference type="Proteomes" id="UP000034156">
    <property type="component" value="Chromosome"/>
</dbReference>
<dbReference type="SUPFAM" id="SSF49503">
    <property type="entry name" value="Cupredoxins"/>
    <property type="match status" value="1"/>
</dbReference>
<keyword evidence="3" id="KW-0732">Signal</keyword>
<dbReference type="PATRIC" id="fig|44574.3.peg.2011"/>